<dbReference type="AlphaFoldDB" id="A0A5D3FCQ4"/>
<name>A0A5D3FCQ4_9ACTN</name>
<dbReference type="Gene3D" id="3.40.50.720">
    <property type="entry name" value="NAD(P)-binding Rossmann-like Domain"/>
    <property type="match status" value="1"/>
</dbReference>
<evidence type="ECO:0000313" key="3">
    <source>
        <dbReference type="Proteomes" id="UP000323505"/>
    </source>
</evidence>
<dbReference type="SMART" id="SM00829">
    <property type="entry name" value="PKS_ER"/>
    <property type="match status" value="1"/>
</dbReference>
<dbReference type="InterPro" id="IPR011032">
    <property type="entry name" value="GroES-like_sf"/>
</dbReference>
<dbReference type="Proteomes" id="UP000323505">
    <property type="component" value="Unassembled WGS sequence"/>
</dbReference>
<proteinExistence type="predicted"/>
<dbReference type="GO" id="GO:0016491">
    <property type="term" value="F:oxidoreductase activity"/>
    <property type="evidence" value="ECO:0007669"/>
    <property type="project" value="InterPro"/>
</dbReference>
<dbReference type="InterPro" id="IPR020843">
    <property type="entry name" value="ER"/>
</dbReference>
<dbReference type="RefSeq" id="WP_148763859.1">
    <property type="nucleotide sequence ID" value="NZ_VSRQ01000006.1"/>
</dbReference>
<evidence type="ECO:0000259" key="1">
    <source>
        <dbReference type="SMART" id="SM00829"/>
    </source>
</evidence>
<evidence type="ECO:0000313" key="2">
    <source>
        <dbReference type="EMBL" id="TYK45822.1"/>
    </source>
</evidence>
<reference evidence="2 3" key="1">
    <citation type="submission" date="2019-08" db="EMBL/GenBank/DDBJ databases">
        <title>Actinomadura sp. nov. CYP1-5 isolated from mountain soil.</title>
        <authorList>
            <person name="Songsumanus A."/>
            <person name="Kuncharoen N."/>
            <person name="Kudo T."/>
            <person name="Yuki M."/>
            <person name="Igarashi Y."/>
            <person name="Tanasupawat S."/>
        </authorList>
    </citation>
    <scope>NUCLEOTIDE SEQUENCE [LARGE SCALE GENOMIC DNA]</scope>
    <source>
        <strain evidence="2 3">CYP1-5</strain>
    </source>
</reference>
<dbReference type="InterPro" id="IPR050700">
    <property type="entry name" value="YIM1/Zinc_Alcohol_DH_Fams"/>
</dbReference>
<dbReference type="EMBL" id="VSRQ01000006">
    <property type="protein sequence ID" value="TYK45822.1"/>
    <property type="molecule type" value="Genomic_DNA"/>
</dbReference>
<accession>A0A5D3FCQ4</accession>
<dbReference type="Gene3D" id="3.90.180.10">
    <property type="entry name" value="Medium-chain alcohol dehydrogenases, catalytic domain"/>
    <property type="match status" value="1"/>
</dbReference>
<gene>
    <name evidence="2" type="ORF">FXF68_26675</name>
</gene>
<keyword evidence="3" id="KW-1185">Reference proteome</keyword>
<dbReference type="Pfam" id="PF08240">
    <property type="entry name" value="ADH_N"/>
    <property type="match status" value="1"/>
</dbReference>
<sequence length="304" mass="31457">MRAVRIHERGGSDGLVLEDAPTPFVATGEVLVRVRAAGFVPDELEWPGTWVDRAGRDRTPSVPAHDVAGEVAEVAYGTTGFAVGDRVFGLTDWHRDGAAAEYAAIEARDLAPIPPSLSFAEAAALPLAGLTAWQALFTHGGLTAGQTVVVHGAGGGVGVLAVQLAREAGAHVIGTGRGRAADVAREMGAHAFVDLEREAFEDAVDPVDLVFDTVGGELLARSAGRVKPGGALVSVTAPPPVEPEGGRAVFFIVEPDRAQLAELAERAGSGALRAHVGAVYPLAETREAFQAKHKGIPGKVILET</sequence>
<dbReference type="SUPFAM" id="SSF50129">
    <property type="entry name" value="GroES-like"/>
    <property type="match status" value="1"/>
</dbReference>
<dbReference type="InterPro" id="IPR013154">
    <property type="entry name" value="ADH-like_N"/>
</dbReference>
<dbReference type="InterPro" id="IPR036291">
    <property type="entry name" value="NAD(P)-bd_dom_sf"/>
</dbReference>
<protein>
    <submittedName>
        <fullName evidence="2">NADP-dependent oxidoreductase</fullName>
    </submittedName>
</protein>
<dbReference type="PANTHER" id="PTHR11695:SF294">
    <property type="entry name" value="RETICULON-4-INTERACTING PROTEIN 1, MITOCHONDRIAL"/>
    <property type="match status" value="1"/>
</dbReference>
<dbReference type="SUPFAM" id="SSF51735">
    <property type="entry name" value="NAD(P)-binding Rossmann-fold domains"/>
    <property type="match status" value="1"/>
</dbReference>
<dbReference type="Pfam" id="PF13602">
    <property type="entry name" value="ADH_zinc_N_2"/>
    <property type="match status" value="1"/>
</dbReference>
<organism evidence="2 3">
    <name type="scientific">Actinomadura decatromicini</name>
    <dbReference type="NCBI Taxonomy" id="2604572"/>
    <lineage>
        <taxon>Bacteria</taxon>
        <taxon>Bacillati</taxon>
        <taxon>Actinomycetota</taxon>
        <taxon>Actinomycetes</taxon>
        <taxon>Streptosporangiales</taxon>
        <taxon>Thermomonosporaceae</taxon>
        <taxon>Actinomadura</taxon>
    </lineage>
</organism>
<dbReference type="PANTHER" id="PTHR11695">
    <property type="entry name" value="ALCOHOL DEHYDROGENASE RELATED"/>
    <property type="match status" value="1"/>
</dbReference>
<comment type="caution">
    <text evidence="2">The sequence shown here is derived from an EMBL/GenBank/DDBJ whole genome shotgun (WGS) entry which is preliminary data.</text>
</comment>
<dbReference type="CDD" id="cd05289">
    <property type="entry name" value="MDR_like_2"/>
    <property type="match status" value="1"/>
</dbReference>
<feature type="domain" description="Enoyl reductase (ER)" evidence="1">
    <location>
        <begin position="10"/>
        <end position="302"/>
    </location>
</feature>